<feature type="transmembrane region" description="Helical" evidence="7">
    <location>
        <begin position="14"/>
        <end position="31"/>
    </location>
</feature>
<dbReference type="SUPFAM" id="SSF103473">
    <property type="entry name" value="MFS general substrate transporter"/>
    <property type="match status" value="1"/>
</dbReference>
<dbReference type="OrthoDB" id="9773404at2"/>
<organism evidence="9 10">
    <name type="scientific">Clostridium disporicum</name>
    <dbReference type="NCBI Taxonomy" id="84024"/>
    <lineage>
        <taxon>Bacteria</taxon>
        <taxon>Bacillati</taxon>
        <taxon>Bacillota</taxon>
        <taxon>Clostridia</taxon>
        <taxon>Eubacteriales</taxon>
        <taxon>Clostridiaceae</taxon>
        <taxon>Clostridium</taxon>
    </lineage>
</organism>
<dbReference type="CDD" id="cd17325">
    <property type="entry name" value="MFS_MdtG_SLC18_like"/>
    <property type="match status" value="1"/>
</dbReference>
<evidence type="ECO:0000256" key="3">
    <source>
        <dbReference type="ARBA" id="ARBA00022475"/>
    </source>
</evidence>
<keyword evidence="2" id="KW-0813">Transport</keyword>
<feature type="transmembrane region" description="Helical" evidence="7">
    <location>
        <begin position="166"/>
        <end position="186"/>
    </location>
</feature>
<protein>
    <submittedName>
        <fullName evidence="9">Transporter major facilitator family</fullName>
    </submittedName>
</protein>
<dbReference type="EMBL" id="CYZV01000010">
    <property type="protein sequence ID" value="CUN98087.1"/>
    <property type="molecule type" value="Genomic_DNA"/>
</dbReference>
<feature type="transmembrane region" description="Helical" evidence="7">
    <location>
        <begin position="291"/>
        <end position="308"/>
    </location>
</feature>
<dbReference type="AlphaFoldDB" id="A0A174BBD7"/>
<evidence type="ECO:0000313" key="9">
    <source>
        <dbReference type="EMBL" id="CUN98087.1"/>
    </source>
</evidence>
<dbReference type="PANTHER" id="PTHR23517:SF3">
    <property type="entry name" value="INTEGRAL MEMBRANE TRANSPORT PROTEIN"/>
    <property type="match status" value="1"/>
</dbReference>
<feature type="transmembrane region" description="Helical" evidence="7">
    <location>
        <begin position="314"/>
        <end position="336"/>
    </location>
</feature>
<feature type="transmembrane region" description="Helical" evidence="7">
    <location>
        <begin position="102"/>
        <end position="125"/>
    </location>
</feature>
<evidence type="ECO:0000256" key="4">
    <source>
        <dbReference type="ARBA" id="ARBA00022692"/>
    </source>
</evidence>
<dbReference type="InterPro" id="IPR036259">
    <property type="entry name" value="MFS_trans_sf"/>
</dbReference>
<evidence type="ECO:0000256" key="2">
    <source>
        <dbReference type="ARBA" id="ARBA00022448"/>
    </source>
</evidence>
<evidence type="ECO:0000256" key="1">
    <source>
        <dbReference type="ARBA" id="ARBA00004651"/>
    </source>
</evidence>
<dbReference type="GO" id="GO:0022857">
    <property type="term" value="F:transmembrane transporter activity"/>
    <property type="evidence" value="ECO:0007669"/>
    <property type="project" value="InterPro"/>
</dbReference>
<dbReference type="InterPro" id="IPR020846">
    <property type="entry name" value="MFS_dom"/>
</dbReference>
<feature type="transmembrane region" description="Helical" evidence="7">
    <location>
        <begin position="378"/>
        <end position="397"/>
    </location>
</feature>
<dbReference type="InterPro" id="IPR011701">
    <property type="entry name" value="MFS"/>
</dbReference>
<comment type="subcellular location">
    <subcellularLocation>
        <location evidence="1">Cell membrane</location>
        <topology evidence="1">Multi-pass membrane protein</topology>
    </subcellularLocation>
</comment>
<keyword evidence="4 7" id="KW-0812">Transmembrane</keyword>
<accession>A0A174BBD7</accession>
<dbReference type="Pfam" id="PF07690">
    <property type="entry name" value="MFS_1"/>
    <property type="match status" value="1"/>
</dbReference>
<sequence length="407" mass="44784">MNIKNNILFTKKELLYFCIQRFAFGFSYSLMIPIIPLYFNSLGISTLIIGAVMSSYGFAKALIQIPFGVVTNKIGDKLLLIISFILMAIVPFSYTLNKSSLLASIIYIAQGAVLGMSAPATFALLSRSLDESKRGECTGYASAVFTLSGAIASIIGGFIVTKLNNYNLVFYISSIGIILTVVFIIIKIKKSDINKINKKQKESFKTKIKEIINTIREKKLLAKIILLGIIALLGDFIYGCIVSIFSFYGQEVLGSSVFYTSVIISIYLFVFGIFAPVGGWTSDKIGVKKQLFISFIFMILSLATLSIVRRISIFTIAIIIYFLGATFLNSGLQNSLLKFGEDKKSEGIVFGFVGACEALGYAIGPLISSYVYNLSKVWLFPGLLIFTIGVFAIFIVLKKKAFNIKNS</sequence>
<keyword evidence="5 7" id="KW-1133">Transmembrane helix</keyword>
<dbReference type="PROSITE" id="PS50850">
    <property type="entry name" value="MFS"/>
    <property type="match status" value="1"/>
</dbReference>
<evidence type="ECO:0000259" key="8">
    <source>
        <dbReference type="PROSITE" id="PS50850"/>
    </source>
</evidence>
<feature type="transmembrane region" description="Helical" evidence="7">
    <location>
        <begin position="78"/>
        <end position="96"/>
    </location>
</feature>
<dbReference type="PANTHER" id="PTHR23517">
    <property type="entry name" value="RESISTANCE PROTEIN MDTM, PUTATIVE-RELATED-RELATED"/>
    <property type="match status" value="1"/>
</dbReference>
<evidence type="ECO:0000256" key="7">
    <source>
        <dbReference type="SAM" id="Phobius"/>
    </source>
</evidence>
<dbReference type="Proteomes" id="UP000095558">
    <property type="component" value="Unassembled WGS sequence"/>
</dbReference>
<gene>
    <name evidence="9" type="primary">yajR</name>
    <name evidence="9" type="ORF">ERS852470_01155</name>
</gene>
<keyword evidence="3" id="KW-1003">Cell membrane</keyword>
<reference evidence="9 10" key="1">
    <citation type="submission" date="2015-09" db="EMBL/GenBank/DDBJ databases">
        <authorList>
            <consortium name="Pathogen Informatics"/>
        </authorList>
    </citation>
    <scope>NUCLEOTIDE SEQUENCE [LARGE SCALE GENOMIC DNA]</scope>
    <source>
        <strain evidence="9 10">2789STDY5834855</strain>
    </source>
</reference>
<feature type="domain" description="Major facilitator superfamily (MFS) profile" evidence="8">
    <location>
        <begin position="13"/>
        <end position="400"/>
    </location>
</feature>
<feature type="transmembrane region" description="Helical" evidence="7">
    <location>
        <begin position="137"/>
        <end position="160"/>
    </location>
</feature>
<feature type="transmembrane region" description="Helical" evidence="7">
    <location>
        <begin position="224"/>
        <end position="245"/>
    </location>
</feature>
<dbReference type="InterPro" id="IPR050171">
    <property type="entry name" value="MFS_Transporters"/>
</dbReference>
<name>A0A174BBD7_9CLOT</name>
<proteinExistence type="predicted"/>
<keyword evidence="6 7" id="KW-0472">Membrane</keyword>
<evidence type="ECO:0000256" key="5">
    <source>
        <dbReference type="ARBA" id="ARBA00022989"/>
    </source>
</evidence>
<evidence type="ECO:0000313" key="10">
    <source>
        <dbReference type="Proteomes" id="UP000095558"/>
    </source>
</evidence>
<feature type="transmembrane region" description="Helical" evidence="7">
    <location>
        <begin position="348"/>
        <end position="372"/>
    </location>
</feature>
<evidence type="ECO:0000256" key="6">
    <source>
        <dbReference type="ARBA" id="ARBA00023136"/>
    </source>
</evidence>
<feature type="transmembrane region" description="Helical" evidence="7">
    <location>
        <begin position="257"/>
        <end position="279"/>
    </location>
</feature>
<dbReference type="GO" id="GO:0005886">
    <property type="term" value="C:plasma membrane"/>
    <property type="evidence" value="ECO:0007669"/>
    <property type="project" value="UniProtKB-SubCell"/>
</dbReference>
<dbReference type="RefSeq" id="WP_055275886.1">
    <property type="nucleotide sequence ID" value="NZ_CYZV01000010.1"/>
</dbReference>
<dbReference type="Gene3D" id="1.20.1250.20">
    <property type="entry name" value="MFS general substrate transporter like domains"/>
    <property type="match status" value="2"/>
</dbReference>